<dbReference type="Pfam" id="PF20684">
    <property type="entry name" value="Fung_rhodopsin"/>
    <property type="match status" value="1"/>
</dbReference>
<feature type="transmembrane region" description="Helical" evidence="7">
    <location>
        <begin position="22"/>
        <end position="46"/>
    </location>
</feature>
<dbReference type="PANTHER" id="PTHR33048">
    <property type="entry name" value="PTH11-LIKE INTEGRAL MEMBRANE PROTEIN (AFU_ORTHOLOGUE AFUA_5G11245)"/>
    <property type="match status" value="1"/>
</dbReference>
<reference evidence="9 10" key="1">
    <citation type="journal article" date="2020" name="Phytopathology">
        <title>Genome Sequence Resources of Colletotrichum truncatum, C. plurivorum, C. musicola, and C. sojae: Four Species Pathogenic to Soybean (Glycine max).</title>
        <authorList>
            <person name="Rogerio F."/>
            <person name="Boufleur T.R."/>
            <person name="Ciampi-Guillardi M."/>
            <person name="Sukno S.A."/>
            <person name="Thon M.R."/>
            <person name="Massola Junior N.S."/>
            <person name="Baroncelli R."/>
        </authorList>
    </citation>
    <scope>NUCLEOTIDE SEQUENCE [LARGE SCALE GENOMIC DNA]</scope>
    <source>
        <strain evidence="9 10">LFN0009</strain>
    </source>
</reference>
<feature type="compositionally biased region" description="Acidic residues" evidence="6">
    <location>
        <begin position="387"/>
        <end position="399"/>
    </location>
</feature>
<evidence type="ECO:0000256" key="1">
    <source>
        <dbReference type="ARBA" id="ARBA00004141"/>
    </source>
</evidence>
<evidence type="ECO:0000313" key="9">
    <source>
        <dbReference type="EMBL" id="KAF6800299.1"/>
    </source>
</evidence>
<accession>A0A8H6IVQ8</accession>
<evidence type="ECO:0000256" key="4">
    <source>
        <dbReference type="ARBA" id="ARBA00023136"/>
    </source>
</evidence>
<proteinExistence type="inferred from homology"/>
<feature type="compositionally biased region" description="Polar residues" evidence="6">
    <location>
        <begin position="285"/>
        <end position="299"/>
    </location>
</feature>
<feature type="transmembrane region" description="Helical" evidence="7">
    <location>
        <begin position="58"/>
        <end position="83"/>
    </location>
</feature>
<feature type="transmembrane region" description="Helical" evidence="7">
    <location>
        <begin position="103"/>
        <end position="123"/>
    </location>
</feature>
<dbReference type="AlphaFoldDB" id="A0A8H6IVQ8"/>
<feature type="transmembrane region" description="Helical" evidence="7">
    <location>
        <begin position="213"/>
        <end position="230"/>
    </location>
</feature>
<feature type="compositionally biased region" description="Low complexity" evidence="6">
    <location>
        <begin position="341"/>
        <end position="352"/>
    </location>
</feature>
<evidence type="ECO:0000256" key="3">
    <source>
        <dbReference type="ARBA" id="ARBA00022989"/>
    </source>
</evidence>
<comment type="subcellular location">
    <subcellularLocation>
        <location evidence="1">Membrane</location>
        <topology evidence="1">Multi-pass membrane protein</topology>
    </subcellularLocation>
</comment>
<keyword evidence="4 7" id="KW-0472">Membrane</keyword>
<dbReference type="EMBL" id="WIGN01000307">
    <property type="protein sequence ID" value="KAF6800299.1"/>
    <property type="molecule type" value="Genomic_DNA"/>
</dbReference>
<feature type="transmembrane region" description="Helical" evidence="7">
    <location>
        <begin position="177"/>
        <end position="201"/>
    </location>
</feature>
<feature type="region of interest" description="Disordered" evidence="6">
    <location>
        <begin position="338"/>
        <end position="429"/>
    </location>
</feature>
<dbReference type="PANTHER" id="PTHR33048:SF47">
    <property type="entry name" value="INTEGRAL MEMBRANE PROTEIN-RELATED"/>
    <property type="match status" value="1"/>
</dbReference>
<feature type="region of interest" description="Disordered" evidence="6">
    <location>
        <begin position="285"/>
        <end position="314"/>
    </location>
</feature>
<evidence type="ECO:0000256" key="5">
    <source>
        <dbReference type="ARBA" id="ARBA00038359"/>
    </source>
</evidence>
<dbReference type="InterPro" id="IPR049326">
    <property type="entry name" value="Rhodopsin_dom_fungi"/>
</dbReference>
<comment type="similarity">
    <text evidence="5">Belongs to the SAT4 family.</text>
</comment>
<evidence type="ECO:0000259" key="8">
    <source>
        <dbReference type="Pfam" id="PF20684"/>
    </source>
</evidence>
<evidence type="ECO:0000256" key="6">
    <source>
        <dbReference type="SAM" id="MobiDB-lite"/>
    </source>
</evidence>
<gene>
    <name evidence="9" type="ORF">CSOJ01_12227</name>
</gene>
<keyword evidence="2 7" id="KW-0812">Transmembrane</keyword>
<sequence>MQNETIPCPPEDLPPYSDENRAGLLIGLTTGFLVFALIFVVLRVYVRAVVLKKWGADDTLLVISYTLTVATGAIFLICTRYGLSWHVWSVPVEVQQLGRRLTIAATLGYHLTFITIKIAFLLQYRRVFAVPKFRLFCDILLAFICCFGIAVVVSSIIMAIPTWNGDTFVMERYDQTAWWMATSAVHLVTDIVIFLMPMPLLGRLNVNRMQRSALMVTFGIGFLTTAISVVRMTTLSKVFTRDVTWDVIPALIWSEIELCCAVVCACIPTLRPLLRVIRKGSDKQSQWEQHASSEGSGSYPSRRPLKAGAVSSQQSITLATPTSGVFEVEPKMDAAFTMLDPEPGLEPGFEPGSEPEPESEPTVGCTEAGLLVRTELSPVLTSGGSDDGSDEFGPADEEVATPLSPPPKSYSSPTKMVFCSLPGTPEEPR</sequence>
<dbReference type="Proteomes" id="UP000652219">
    <property type="component" value="Unassembled WGS sequence"/>
</dbReference>
<feature type="transmembrane region" description="Helical" evidence="7">
    <location>
        <begin position="135"/>
        <end position="157"/>
    </location>
</feature>
<feature type="domain" description="Rhodopsin" evidence="8">
    <location>
        <begin position="42"/>
        <end position="275"/>
    </location>
</feature>
<evidence type="ECO:0000256" key="2">
    <source>
        <dbReference type="ARBA" id="ARBA00022692"/>
    </source>
</evidence>
<name>A0A8H6IVQ8_9PEZI</name>
<evidence type="ECO:0000256" key="7">
    <source>
        <dbReference type="SAM" id="Phobius"/>
    </source>
</evidence>
<keyword evidence="10" id="KW-1185">Reference proteome</keyword>
<comment type="caution">
    <text evidence="9">The sequence shown here is derived from an EMBL/GenBank/DDBJ whole genome shotgun (WGS) entry which is preliminary data.</text>
</comment>
<evidence type="ECO:0000313" key="10">
    <source>
        <dbReference type="Proteomes" id="UP000652219"/>
    </source>
</evidence>
<organism evidence="9 10">
    <name type="scientific">Colletotrichum sojae</name>
    <dbReference type="NCBI Taxonomy" id="2175907"/>
    <lineage>
        <taxon>Eukaryota</taxon>
        <taxon>Fungi</taxon>
        <taxon>Dikarya</taxon>
        <taxon>Ascomycota</taxon>
        <taxon>Pezizomycotina</taxon>
        <taxon>Sordariomycetes</taxon>
        <taxon>Hypocreomycetidae</taxon>
        <taxon>Glomerellales</taxon>
        <taxon>Glomerellaceae</taxon>
        <taxon>Colletotrichum</taxon>
        <taxon>Colletotrichum orchidearum species complex</taxon>
    </lineage>
</organism>
<dbReference type="InterPro" id="IPR052337">
    <property type="entry name" value="SAT4-like"/>
</dbReference>
<dbReference type="GO" id="GO:0016020">
    <property type="term" value="C:membrane"/>
    <property type="evidence" value="ECO:0007669"/>
    <property type="project" value="UniProtKB-SubCell"/>
</dbReference>
<protein>
    <recommendedName>
        <fullName evidence="8">Rhodopsin domain-containing protein</fullName>
    </recommendedName>
</protein>
<keyword evidence="3 7" id="KW-1133">Transmembrane helix</keyword>